<comment type="subcellular location">
    <subcellularLocation>
        <location evidence="1">Membrane</location>
        <topology evidence="1">Multi-pass membrane protein</topology>
    </subcellularLocation>
</comment>
<dbReference type="Gene3D" id="1.20.1740.10">
    <property type="entry name" value="Amino acid/polyamine transporter I"/>
    <property type="match status" value="1"/>
</dbReference>
<dbReference type="STRING" id="931626.Awo_c07160"/>
<evidence type="ECO:0000313" key="8">
    <source>
        <dbReference type="Proteomes" id="UP000007177"/>
    </source>
</evidence>
<protein>
    <submittedName>
        <fullName evidence="7">Amino acid/polyamine transporter I</fullName>
    </submittedName>
</protein>
<reference evidence="7 8" key="2">
    <citation type="journal article" date="2012" name="PLoS ONE">
        <title>An ancient pathway combining carbon dioxide fixation with the generation and utilization of a sodium ion gradient for ATP synthesis.</title>
        <authorList>
            <person name="Poehlein A."/>
            <person name="Schmidt S."/>
            <person name="Kaster A.K."/>
            <person name="Goenrich M."/>
            <person name="Vollmers J."/>
            <person name="Thurmer A."/>
            <person name="Bertsch J."/>
            <person name="Schuchmann K."/>
            <person name="Voigt B."/>
            <person name="Hecker M."/>
            <person name="Daniel R."/>
            <person name="Thauer R.K."/>
            <person name="Gottschalk G."/>
            <person name="Muller V."/>
        </authorList>
    </citation>
    <scope>NUCLEOTIDE SEQUENCE [LARGE SCALE GENOMIC DNA]</scope>
    <source>
        <strain evidence="8">ATCC 29683 / DSM 1030 / JCM 2381 / KCTC 1655 / WB1</strain>
    </source>
</reference>
<feature type="transmembrane region" description="Helical" evidence="5">
    <location>
        <begin position="118"/>
        <end position="137"/>
    </location>
</feature>
<keyword evidence="8" id="KW-1185">Reference proteome</keyword>
<gene>
    <name evidence="7" type="ordered locus">Awo_c07160</name>
</gene>
<dbReference type="PIRSF" id="PIRSF006060">
    <property type="entry name" value="AA_transporter"/>
    <property type="match status" value="1"/>
</dbReference>
<evidence type="ECO:0000256" key="3">
    <source>
        <dbReference type="ARBA" id="ARBA00022989"/>
    </source>
</evidence>
<dbReference type="RefSeq" id="WP_014355113.1">
    <property type="nucleotide sequence ID" value="NC_016894.1"/>
</dbReference>
<feature type="transmembrane region" description="Helical" evidence="5">
    <location>
        <begin position="349"/>
        <end position="372"/>
    </location>
</feature>
<dbReference type="PROSITE" id="PS51257">
    <property type="entry name" value="PROKAR_LIPOPROTEIN"/>
    <property type="match status" value="1"/>
</dbReference>
<dbReference type="GO" id="GO:0016020">
    <property type="term" value="C:membrane"/>
    <property type="evidence" value="ECO:0007669"/>
    <property type="project" value="UniProtKB-SubCell"/>
</dbReference>
<evidence type="ECO:0000313" key="7">
    <source>
        <dbReference type="EMBL" id="AFA47510.1"/>
    </source>
</evidence>
<dbReference type="InterPro" id="IPR004841">
    <property type="entry name" value="AA-permease/SLC12A_dom"/>
</dbReference>
<keyword evidence="4 5" id="KW-0472">Membrane</keyword>
<dbReference type="OrthoDB" id="1806975at2"/>
<feature type="transmembrane region" description="Helical" evidence="5">
    <location>
        <begin position="415"/>
        <end position="435"/>
    </location>
</feature>
<evidence type="ECO:0000259" key="6">
    <source>
        <dbReference type="Pfam" id="PF00324"/>
    </source>
</evidence>
<keyword evidence="2 5" id="KW-0812">Transmembrane</keyword>
<dbReference type="AlphaFoldDB" id="H6LKC0"/>
<reference evidence="8" key="1">
    <citation type="submission" date="2011-07" db="EMBL/GenBank/DDBJ databases">
        <title>Complete genome sequence of Acetobacterium woodii.</title>
        <authorList>
            <person name="Poehlein A."/>
            <person name="Schmidt S."/>
            <person name="Kaster A.-K."/>
            <person name="Goenrich M."/>
            <person name="Vollmers J."/>
            <person name="Thuermer A."/>
            <person name="Gottschalk G."/>
            <person name="Thauer R.K."/>
            <person name="Daniel R."/>
            <person name="Mueller V."/>
        </authorList>
    </citation>
    <scope>NUCLEOTIDE SEQUENCE [LARGE SCALE GENOMIC DNA]</scope>
    <source>
        <strain evidence="8">ATCC 29683 / DSM 1030 / JCM 2381 / KCTC 1655 / WB1</strain>
    </source>
</reference>
<dbReference type="InterPro" id="IPR050367">
    <property type="entry name" value="APC_superfamily"/>
</dbReference>
<accession>H6LKC0</accession>
<evidence type="ECO:0000256" key="1">
    <source>
        <dbReference type="ARBA" id="ARBA00004141"/>
    </source>
</evidence>
<feature type="transmembrane region" description="Helical" evidence="5">
    <location>
        <begin position="320"/>
        <end position="343"/>
    </location>
</feature>
<feature type="transmembrane region" description="Helical" evidence="5">
    <location>
        <begin position="274"/>
        <end position="299"/>
    </location>
</feature>
<evidence type="ECO:0000256" key="5">
    <source>
        <dbReference type="SAM" id="Phobius"/>
    </source>
</evidence>
<feature type="transmembrane region" description="Helical" evidence="5">
    <location>
        <begin position="149"/>
        <end position="167"/>
    </location>
</feature>
<feature type="transmembrane region" description="Helical" evidence="5">
    <location>
        <begin position="39"/>
        <end position="58"/>
    </location>
</feature>
<dbReference type="eggNOG" id="COG1113">
    <property type="taxonomic scope" value="Bacteria"/>
</dbReference>
<sequence>MNEKGKLGLGSGVAICVGLIVATSCLLSLGVGMGLAGKAFIIPLIVVVILNAFIALSFSELHTLMPNVDGGVGQYSLVGLGPVASMISNISAYVITMVFASSVEIAMCGLVLNEFFPQIPAVAISVIVLVVIGIVNLFGVDLFSKVQNLVVILLIGSLIGMGIISFFKLGTGTVITAAQQTAPAITGIGGLMGLSAIAFWLFIGVEFIIPVAKDLKNPKRDVLLSMILALILLFVVQAVLGVGMTNYVSLDVLASSAMPHMVFAEAVLGDFGKAWMGIVTLLAGISTLNTVLASSARIICGMSEEGMMPSIFKKINKKNVPVFGLALMMLADFGIVVTGFAQSNALTNLILAASCFWLMSYILTHINVLVLRKRYPNMERNKKLVLMGIPQIIGILGNIYMIWNISSDPASRLAIYQVCGVLFAILVTYALIWVIGVMKVKPFEPVDIDKVNNDAIEFEKGNKKRLVEATE</sequence>
<dbReference type="PANTHER" id="PTHR42770:SF12">
    <property type="entry name" value="AMINO ACID TRANSPORTER"/>
    <property type="match status" value="1"/>
</dbReference>
<dbReference type="HOGENOM" id="CLU_042136_0_0_9"/>
<dbReference type="KEGG" id="awo:Awo_c07160"/>
<proteinExistence type="predicted"/>
<name>H6LKC0_ACEWD</name>
<dbReference type="Proteomes" id="UP000007177">
    <property type="component" value="Chromosome"/>
</dbReference>
<keyword evidence="3 5" id="KW-1133">Transmembrane helix</keyword>
<feature type="transmembrane region" description="Helical" evidence="5">
    <location>
        <begin position="384"/>
        <end position="403"/>
    </location>
</feature>
<feature type="transmembrane region" description="Helical" evidence="5">
    <location>
        <begin position="187"/>
        <end position="209"/>
    </location>
</feature>
<organism evidence="7 8">
    <name type="scientific">Acetobacterium woodii (strain ATCC 29683 / DSM 1030 / JCM 2381 / KCTC 1655 / WB1)</name>
    <dbReference type="NCBI Taxonomy" id="931626"/>
    <lineage>
        <taxon>Bacteria</taxon>
        <taxon>Bacillati</taxon>
        <taxon>Bacillota</taxon>
        <taxon>Clostridia</taxon>
        <taxon>Eubacteriales</taxon>
        <taxon>Eubacteriaceae</taxon>
        <taxon>Acetobacterium</taxon>
    </lineage>
</organism>
<dbReference type="EMBL" id="CP002987">
    <property type="protein sequence ID" value="AFA47510.1"/>
    <property type="molecule type" value="Genomic_DNA"/>
</dbReference>
<feature type="transmembrane region" description="Helical" evidence="5">
    <location>
        <begin position="12"/>
        <end position="33"/>
    </location>
</feature>
<feature type="transmembrane region" description="Helical" evidence="5">
    <location>
        <begin position="221"/>
        <end position="240"/>
    </location>
</feature>
<dbReference type="GO" id="GO:0055085">
    <property type="term" value="P:transmembrane transport"/>
    <property type="evidence" value="ECO:0007669"/>
    <property type="project" value="InterPro"/>
</dbReference>
<dbReference type="Pfam" id="PF00324">
    <property type="entry name" value="AA_permease"/>
    <property type="match status" value="1"/>
</dbReference>
<feature type="domain" description="Amino acid permease/ SLC12A" evidence="6">
    <location>
        <begin position="14"/>
        <end position="400"/>
    </location>
</feature>
<dbReference type="PANTHER" id="PTHR42770">
    <property type="entry name" value="AMINO ACID TRANSPORTER-RELATED"/>
    <property type="match status" value="1"/>
</dbReference>
<evidence type="ECO:0000256" key="2">
    <source>
        <dbReference type="ARBA" id="ARBA00022692"/>
    </source>
</evidence>
<evidence type="ECO:0000256" key="4">
    <source>
        <dbReference type="ARBA" id="ARBA00023136"/>
    </source>
</evidence>